<feature type="non-terminal residue" evidence="1">
    <location>
        <position position="1"/>
    </location>
</feature>
<dbReference type="EMBL" id="JAWDJW010001801">
    <property type="protein sequence ID" value="KAK3078551.1"/>
    <property type="molecule type" value="Genomic_DNA"/>
</dbReference>
<organism evidence="1 2">
    <name type="scientific">Coniosporium uncinatum</name>
    <dbReference type="NCBI Taxonomy" id="93489"/>
    <lineage>
        <taxon>Eukaryota</taxon>
        <taxon>Fungi</taxon>
        <taxon>Dikarya</taxon>
        <taxon>Ascomycota</taxon>
        <taxon>Pezizomycotina</taxon>
        <taxon>Dothideomycetes</taxon>
        <taxon>Dothideomycetes incertae sedis</taxon>
        <taxon>Coniosporium</taxon>
    </lineage>
</organism>
<name>A0ACC3DP98_9PEZI</name>
<evidence type="ECO:0000313" key="1">
    <source>
        <dbReference type="EMBL" id="KAK3078551.1"/>
    </source>
</evidence>
<protein>
    <submittedName>
        <fullName evidence="1">Uncharacterized protein</fullName>
    </submittedName>
</protein>
<proteinExistence type="predicted"/>
<sequence length="67" mass="7613">GNLERLKSTLLPMLNTISLVMKIARKKADTEEIEEQRNLIESFIMTNQQTEQKLNLLLVDAADDVSP</sequence>
<evidence type="ECO:0000313" key="2">
    <source>
        <dbReference type="Proteomes" id="UP001186974"/>
    </source>
</evidence>
<keyword evidence="2" id="KW-1185">Reference proteome</keyword>
<dbReference type="Proteomes" id="UP001186974">
    <property type="component" value="Unassembled WGS sequence"/>
</dbReference>
<reference evidence="1" key="1">
    <citation type="submission" date="2024-09" db="EMBL/GenBank/DDBJ databases">
        <title>Black Yeasts Isolated from many extreme environments.</title>
        <authorList>
            <person name="Coleine C."/>
            <person name="Stajich J.E."/>
            <person name="Selbmann L."/>
        </authorList>
    </citation>
    <scope>NUCLEOTIDE SEQUENCE</scope>
    <source>
        <strain evidence="1">CCFEE 5737</strain>
    </source>
</reference>
<accession>A0ACC3DP98</accession>
<gene>
    <name evidence="1" type="ORF">LTS18_007230</name>
</gene>
<comment type="caution">
    <text evidence="1">The sequence shown here is derived from an EMBL/GenBank/DDBJ whole genome shotgun (WGS) entry which is preliminary data.</text>
</comment>